<dbReference type="PANTHER" id="PTHR43709:SF2">
    <property type="entry name" value="DUF453 DOMAIN PROTEIN (AFU_ORTHOLOGUE AFUA_6G00360)"/>
    <property type="match status" value="1"/>
</dbReference>
<evidence type="ECO:0000256" key="1">
    <source>
        <dbReference type="ARBA" id="ARBA00007673"/>
    </source>
</evidence>
<accession>L0S621</accession>
<dbReference type="AlphaFoldDB" id="F4LSK9"/>
<sequence>MLKGIKCALFRGGTSKGLFFLKSDLPLNKDLWSDIFLSLMGSPDHLQVDGLGGGIATASKVAIISVADSDKYDIDYLFAQVAVDKPIVSYRGNCGNICSAVGPFAIESGLIKATDPETVVRIHNVNTDKLIYAYVPTRDNKVMYEGNFEIAGVPGTSACIKMAFQNPSGSVTGKLLPTGNAVDTIFIPGFGHIEASFVDSSNPLVFIRAKDIGMTGKELPDEIDSNTQLMELLERIRGIAAVKLGFINNYNESRRKSPTVPKLSMVSVSQKYVTTNGKEVRPDKYDISCRMMSMQKTHKNYALTGAMCTASAAVIEGTIVNELVKKDFDSRKLLIGHPGGIMHAGVEYQMEIDGSINITWAIGYRTARMLMRGTAFYLNRQK</sequence>
<dbReference type="EC" id="5.3.3.6" evidence="3"/>
<dbReference type="Proteomes" id="UP000010802">
    <property type="component" value="Chromosome"/>
</dbReference>
<dbReference type="eggNOG" id="COG2828">
    <property type="taxonomic scope" value="Bacteria"/>
</dbReference>
<evidence type="ECO:0000313" key="3">
    <source>
        <dbReference type="EMBL" id="CCP27298.1"/>
    </source>
</evidence>
<protein>
    <submittedName>
        <fullName evidence="3">3-methylitaconate isomerase</fullName>
        <ecNumber evidence="3">5.3.3.6</ecNumber>
    </submittedName>
</protein>
<dbReference type="KEGG" id="tae:TepiRe1_2450"/>
<dbReference type="PATRIC" id="fig|1209989.3.peg.2817"/>
<comment type="similarity">
    <text evidence="1">Belongs to the PrpF family.</text>
</comment>
<dbReference type="Gene3D" id="3.10.310.10">
    <property type="entry name" value="Diaminopimelate Epimerase, Chain A, domain 1"/>
    <property type="match status" value="2"/>
</dbReference>
<dbReference type="Pfam" id="PF04303">
    <property type="entry name" value="PrpF"/>
    <property type="match status" value="1"/>
</dbReference>
<dbReference type="InterPro" id="IPR007400">
    <property type="entry name" value="PrpF-like"/>
</dbReference>
<dbReference type="RefSeq" id="WP_013779318.1">
    <property type="nucleotide sequence ID" value="NC_015519.1"/>
</dbReference>
<dbReference type="EMBL" id="HF563609">
    <property type="protein sequence ID" value="CCP27298.1"/>
    <property type="molecule type" value="Genomic_DNA"/>
</dbReference>
<dbReference type="PANTHER" id="PTHR43709">
    <property type="entry name" value="ACONITATE ISOMERASE-RELATED"/>
    <property type="match status" value="1"/>
</dbReference>
<accession>F4LSK9</accession>
<dbReference type="SUPFAM" id="SSF54506">
    <property type="entry name" value="Diaminopimelate epimerase-like"/>
    <property type="match status" value="2"/>
</dbReference>
<dbReference type="STRING" id="1209989.TepRe1_2280"/>
<keyword evidence="2 3" id="KW-0413">Isomerase</keyword>
<reference evidence="4" key="1">
    <citation type="journal article" date="2013" name="Genome Announc.">
        <title>First genome sequence of a syntrophic acetate-oxidizing bacterium, Tepidanaerobacter acetatoxydans strain Re1.</title>
        <authorList>
            <person name="Manzoor S."/>
            <person name="Bongcam-Rudloff E."/>
            <person name="Schnurer A."/>
            <person name="Muller B."/>
        </authorList>
    </citation>
    <scope>NUCLEOTIDE SEQUENCE [LARGE SCALE GENOMIC DNA]</scope>
    <source>
        <strain evidence="4">Re1</strain>
    </source>
</reference>
<evidence type="ECO:0000313" key="4">
    <source>
        <dbReference type="Proteomes" id="UP000010802"/>
    </source>
</evidence>
<name>F4LSK9_TEPAE</name>
<dbReference type="GO" id="GO:0050100">
    <property type="term" value="F:methylitaconate delta-isomerase activity"/>
    <property type="evidence" value="ECO:0007669"/>
    <property type="project" value="UniProtKB-EC"/>
</dbReference>
<proteinExistence type="inferred from homology"/>
<organism evidence="3 4">
    <name type="scientific">Tepidanaerobacter acetatoxydans (strain DSM 21804 / JCM 16047 / Re1)</name>
    <dbReference type="NCBI Taxonomy" id="1209989"/>
    <lineage>
        <taxon>Bacteria</taxon>
        <taxon>Bacillati</taxon>
        <taxon>Bacillota</taxon>
        <taxon>Clostridia</taxon>
        <taxon>Thermosediminibacterales</taxon>
        <taxon>Tepidanaerobacteraceae</taxon>
        <taxon>Tepidanaerobacter</taxon>
    </lineage>
</organism>
<dbReference type="HOGENOM" id="CLU_026443_2_0_9"/>
<evidence type="ECO:0000256" key="2">
    <source>
        <dbReference type="ARBA" id="ARBA00023235"/>
    </source>
</evidence>
<dbReference type="KEGG" id="tep:TepRe1_2280"/>
<keyword evidence="4" id="KW-1185">Reference proteome</keyword>
<dbReference type="OrthoDB" id="9779763at2"/>
<gene>
    <name evidence="3" type="primary">mii</name>
    <name evidence="3" type="ordered locus">TEPIRE1_2450</name>
</gene>